<evidence type="ECO:0000313" key="2">
    <source>
        <dbReference type="Proteomes" id="UP001222027"/>
    </source>
</evidence>
<dbReference type="Gene3D" id="2.40.70.10">
    <property type="entry name" value="Acid Proteases"/>
    <property type="match status" value="1"/>
</dbReference>
<dbReference type="InterPro" id="IPR021109">
    <property type="entry name" value="Peptidase_aspartic_dom_sf"/>
</dbReference>
<dbReference type="PANTHER" id="PTHR33240">
    <property type="entry name" value="OS08G0508500 PROTEIN"/>
    <property type="match status" value="1"/>
</dbReference>
<protein>
    <submittedName>
        <fullName evidence="1">Uncharacterized protein</fullName>
    </submittedName>
</protein>
<gene>
    <name evidence="1" type="ORF">OPV22_009991</name>
</gene>
<reference evidence="1 2" key="1">
    <citation type="submission" date="2022-12" db="EMBL/GenBank/DDBJ databases">
        <title>Chromosome-scale assembly of the Ensete ventricosum genome.</title>
        <authorList>
            <person name="Dussert Y."/>
            <person name="Stocks J."/>
            <person name="Wendawek A."/>
            <person name="Woldeyes F."/>
            <person name="Nichols R.A."/>
            <person name="Borrell J.S."/>
        </authorList>
    </citation>
    <scope>NUCLEOTIDE SEQUENCE [LARGE SCALE GENOMIC DNA]</scope>
    <source>
        <strain evidence="2">cv. Maze</strain>
        <tissue evidence="1">Seeds</tissue>
    </source>
</reference>
<dbReference type="Proteomes" id="UP001222027">
    <property type="component" value="Unassembled WGS sequence"/>
</dbReference>
<dbReference type="AlphaFoldDB" id="A0AAV8RI80"/>
<comment type="caution">
    <text evidence="1">The sequence shown here is derived from an EMBL/GenBank/DDBJ whole genome shotgun (WGS) entry which is preliminary data.</text>
</comment>
<dbReference type="EMBL" id="JAQQAF010000003">
    <property type="protein sequence ID" value="KAJ8499439.1"/>
    <property type="molecule type" value="Genomic_DNA"/>
</dbReference>
<dbReference type="CDD" id="cd00303">
    <property type="entry name" value="retropepsin_like"/>
    <property type="match status" value="1"/>
</dbReference>
<sequence>MIYTGSSADILYLDAFQKLNMTNRDLIPMTLTLTGFTGDAITPVGIATLPIPFDDEPRTKTFMVHFMVVELPSAYNVIIGRPTLNKLMAIVSTYHRSMKFPTSDGPREVRND</sequence>
<evidence type="ECO:0000313" key="1">
    <source>
        <dbReference type="EMBL" id="KAJ8499439.1"/>
    </source>
</evidence>
<organism evidence="1 2">
    <name type="scientific">Ensete ventricosum</name>
    <name type="common">Abyssinian banana</name>
    <name type="synonym">Musa ensete</name>
    <dbReference type="NCBI Taxonomy" id="4639"/>
    <lineage>
        <taxon>Eukaryota</taxon>
        <taxon>Viridiplantae</taxon>
        <taxon>Streptophyta</taxon>
        <taxon>Embryophyta</taxon>
        <taxon>Tracheophyta</taxon>
        <taxon>Spermatophyta</taxon>
        <taxon>Magnoliopsida</taxon>
        <taxon>Liliopsida</taxon>
        <taxon>Zingiberales</taxon>
        <taxon>Musaceae</taxon>
        <taxon>Ensete</taxon>
    </lineage>
</organism>
<proteinExistence type="predicted"/>
<dbReference type="PANTHER" id="PTHR33240:SF8">
    <property type="entry name" value="OS03G0439900 PROTEIN"/>
    <property type="match status" value="1"/>
</dbReference>
<keyword evidence="2" id="KW-1185">Reference proteome</keyword>
<accession>A0AAV8RI80</accession>
<name>A0AAV8RI80_ENSVE</name>